<evidence type="ECO:0000313" key="8">
    <source>
        <dbReference type="Proteomes" id="UP000028981"/>
    </source>
</evidence>
<feature type="transmembrane region" description="Helical" evidence="6">
    <location>
        <begin position="247"/>
        <end position="267"/>
    </location>
</feature>
<feature type="transmembrane region" description="Helical" evidence="6">
    <location>
        <begin position="94"/>
        <end position="110"/>
    </location>
</feature>
<dbReference type="Pfam" id="PF02653">
    <property type="entry name" value="BPD_transp_2"/>
    <property type="match status" value="1"/>
</dbReference>
<keyword evidence="5 6" id="KW-0472">Membrane</keyword>
<feature type="transmembrane region" description="Helical" evidence="6">
    <location>
        <begin position="64"/>
        <end position="82"/>
    </location>
</feature>
<comment type="subcellular location">
    <subcellularLocation>
        <location evidence="1">Cell membrane</location>
        <topology evidence="1">Multi-pass membrane protein</topology>
    </subcellularLocation>
</comment>
<dbReference type="InterPro" id="IPR001851">
    <property type="entry name" value="ABC_transp_permease"/>
</dbReference>
<gene>
    <name evidence="7" type="ORF">JP75_06405</name>
</gene>
<keyword evidence="3 6" id="KW-0812">Transmembrane</keyword>
<evidence type="ECO:0000256" key="3">
    <source>
        <dbReference type="ARBA" id="ARBA00022692"/>
    </source>
</evidence>
<feature type="transmembrane region" description="Helical" evidence="6">
    <location>
        <begin position="193"/>
        <end position="217"/>
    </location>
</feature>
<protein>
    <submittedName>
        <fullName evidence="7">Sugar ABC transporter permease</fullName>
    </submittedName>
</protein>
<dbReference type="STRING" id="46914.JP75_06405"/>
<dbReference type="EMBL" id="JQGC01000004">
    <property type="protein sequence ID" value="KFL32017.1"/>
    <property type="molecule type" value="Genomic_DNA"/>
</dbReference>
<reference evidence="7 8" key="1">
    <citation type="submission" date="2014-08" db="EMBL/GenBank/DDBJ databases">
        <authorList>
            <person name="Hassan Y.I."/>
            <person name="Lepp D."/>
            <person name="Zhou T."/>
        </authorList>
    </citation>
    <scope>NUCLEOTIDE SEQUENCE [LARGE SCALE GENOMIC DNA]</scope>
    <source>
        <strain evidence="7 8">IFO13584</strain>
    </source>
</reference>
<dbReference type="Proteomes" id="UP000028981">
    <property type="component" value="Unassembled WGS sequence"/>
</dbReference>
<dbReference type="AlphaFoldDB" id="A0A087M564"/>
<keyword evidence="2" id="KW-1003">Cell membrane</keyword>
<dbReference type="GO" id="GO:0022857">
    <property type="term" value="F:transmembrane transporter activity"/>
    <property type="evidence" value="ECO:0007669"/>
    <property type="project" value="InterPro"/>
</dbReference>
<dbReference type="PROSITE" id="PS51257">
    <property type="entry name" value="PROKAR_LIPOPROTEIN"/>
    <property type="match status" value="1"/>
</dbReference>
<sequence length="361" mass="38743">MMRYRLEKRPEPSKLMLYGTPVAAVVLTMILGCLLFSAIGYNGLRAVQEIFLTPLTNPYKWQDLGIKAAPLIIIGTGLSVAYRANVWNIGAEGQYIIGALAATGVALMTWGMSGWWILPVMAIAGMAAGMAYASIPAFLKTRLNVNEILTSLMLTYASVQLIYYLIRGPWKDPMGIGFPQSRLFSEAARLPNIIPGTIVHLGVPIAVIVALIAWFVMSKTVFGYRMRVVGAAPHAARYGGFSETRTIWLAMLVSGGLAGLAGMLEVAGPFQRMVPGFPTNYGFTAIIVAFLGRLNPLGVIVAGVVLAITFVGGQVAQTTIGLPDEATGIFQAMMLFLLLAGDILVRYRIRRVSPEASVGAA</sequence>
<proteinExistence type="predicted"/>
<accession>A0A087M564</accession>
<feature type="transmembrane region" description="Helical" evidence="6">
    <location>
        <begin position="328"/>
        <end position="345"/>
    </location>
</feature>
<feature type="transmembrane region" description="Helical" evidence="6">
    <location>
        <begin position="116"/>
        <end position="139"/>
    </location>
</feature>
<dbReference type="GO" id="GO:0005886">
    <property type="term" value="C:plasma membrane"/>
    <property type="evidence" value="ECO:0007669"/>
    <property type="project" value="UniProtKB-SubCell"/>
</dbReference>
<dbReference type="RefSeq" id="WP_035080584.1">
    <property type="nucleotide sequence ID" value="NZ_JQGC01000004.1"/>
</dbReference>
<dbReference type="PANTHER" id="PTHR47089">
    <property type="entry name" value="ABC TRANSPORTER, PERMEASE PROTEIN"/>
    <property type="match status" value="1"/>
</dbReference>
<evidence type="ECO:0000256" key="6">
    <source>
        <dbReference type="SAM" id="Phobius"/>
    </source>
</evidence>
<dbReference type="CDD" id="cd06580">
    <property type="entry name" value="TM_PBP1_transp_TpRbsC_like"/>
    <property type="match status" value="1"/>
</dbReference>
<evidence type="ECO:0000313" key="7">
    <source>
        <dbReference type="EMBL" id="KFL32017.1"/>
    </source>
</evidence>
<name>A0A087M564_9HYPH</name>
<comment type="caution">
    <text evidence="7">The sequence shown here is derived from an EMBL/GenBank/DDBJ whole genome shotgun (WGS) entry which is preliminary data.</text>
</comment>
<evidence type="ECO:0000256" key="2">
    <source>
        <dbReference type="ARBA" id="ARBA00022475"/>
    </source>
</evidence>
<evidence type="ECO:0000256" key="1">
    <source>
        <dbReference type="ARBA" id="ARBA00004651"/>
    </source>
</evidence>
<feature type="transmembrane region" description="Helical" evidence="6">
    <location>
        <begin position="298"/>
        <end position="316"/>
    </location>
</feature>
<organism evidence="7 8">
    <name type="scientific">Devosia riboflavina</name>
    <dbReference type="NCBI Taxonomy" id="46914"/>
    <lineage>
        <taxon>Bacteria</taxon>
        <taxon>Pseudomonadati</taxon>
        <taxon>Pseudomonadota</taxon>
        <taxon>Alphaproteobacteria</taxon>
        <taxon>Hyphomicrobiales</taxon>
        <taxon>Devosiaceae</taxon>
        <taxon>Devosia</taxon>
    </lineage>
</organism>
<evidence type="ECO:0000256" key="5">
    <source>
        <dbReference type="ARBA" id="ARBA00023136"/>
    </source>
</evidence>
<keyword evidence="8" id="KW-1185">Reference proteome</keyword>
<keyword evidence="4 6" id="KW-1133">Transmembrane helix</keyword>
<feature type="transmembrane region" description="Helical" evidence="6">
    <location>
        <begin position="273"/>
        <end position="291"/>
    </location>
</feature>
<feature type="transmembrane region" description="Helical" evidence="6">
    <location>
        <begin position="21"/>
        <end position="44"/>
    </location>
</feature>
<feature type="transmembrane region" description="Helical" evidence="6">
    <location>
        <begin position="148"/>
        <end position="166"/>
    </location>
</feature>
<evidence type="ECO:0000256" key="4">
    <source>
        <dbReference type="ARBA" id="ARBA00022989"/>
    </source>
</evidence>
<dbReference type="PANTHER" id="PTHR47089:SF1">
    <property type="entry name" value="GUANOSINE ABC TRANSPORTER PERMEASE PROTEIN NUPP"/>
    <property type="match status" value="1"/>
</dbReference>